<keyword evidence="1" id="KW-0812">Transmembrane</keyword>
<organism evidence="2 3">
    <name type="scientific">SAR86 cluster bacterium SAR86E</name>
    <dbReference type="NCBI Taxonomy" id="1208365"/>
    <lineage>
        <taxon>Bacteria</taxon>
        <taxon>Pseudomonadati</taxon>
        <taxon>Pseudomonadota</taxon>
        <taxon>Gammaproteobacteria</taxon>
        <taxon>SAR86 cluster</taxon>
    </lineage>
</organism>
<comment type="caution">
    <text evidence="2">The sequence shown here is derived from an EMBL/GenBank/DDBJ whole genome shotgun (WGS) entry which is preliminary data.</text>
</comment>
<feature type="transmembrane region" description="Helical" evidence="1">
    <location>
        <begin position="7"/>
        <end position="29"/>
    </location>
</feature>
<gene>
    <name evidence="2" type="ORF">B273_1321</name>
</gene>
<evidence type="ECO:0000313" key="3">
    <source>
        <dbReference type="Proteomes" id="UP000010310"/>
    </source>
</evidence>
<keyword evidence="1" id="KW-0472">Membrane</keyword>
<name>K6H1H0_9GAMM</name>
<reference evidence="2 3" key="1">
    <citation type="submission" date="2012-09" db="EMBL/GenBank/DDBJ databases">
        <authorList>
            <person name="Dupont C.L."/>
            <person name="Rusch D.B."/>
            <person name="Lombardo M.-J."/>
            <person name="Novotny M."/>
            <person name="Yee-Greenbaum J."/>
            <person name="Laskin R."/>
        </authorList>
    </citation>
    <scope>NUCLEOTIDE SEQUENCE [LARGE SCALE GENOMIC DNA]</scope>
    <source>
        <strain evidence="2">SAR86E</strain>
    </source>
</reference>
<evidence type="ECO:0008006" key="4">
    <source>
        <dbReference type="Google" id="ProtNLM"/>
    </source>
</evidence>
<proteinExistence type="predicted"/>
<dbReference type="Proteomes" id="UP000010310">
    <property type="component" value="Unassembled WGS sequence"/>
</dbReference>
<dbReference type="PATRIC" id="fig|1208365.4.peg.896"/>
<protein>
    <recommendedName>
        <fullName evidence="4">AsmA-like C-terminal domain-containing protein</fullName>
    </recommendedName>
</protein>
<sequence length="1140" mass="128548">MLNPIKNIILGAFVISWLGIFLILSLYVFPKQTIRAVDNYFLYSHSINFKDLENRGTFLGPILKFSELEVSNKNQKIFEARNLDIGIQLSLGIFFKEIIVEKLVLNEGFFRFEKSNENKISFPSISLANYFTFSIENFLYKKDSKNILINGSMSGSISESLSGQINLMHEDNLSTISLMGGGNNYNFSINLHNSNWFDLLPISFLKPISDLSFHLKSMGSINQGSSIIKGSIGLNEWLAKNVNIKKNYGSFEVKLHNGKGELALSKFLNPIIDESDPIKFDFYKKNIFIPSLILSNQILDLQKYKILNLSIKNFFLSFKQSNIVFSGLLADLDLENLYFNRILDISGHFSGNPKGINLRLFSDSTSLIKNSQQSILASIDGYGHLSDTGLGLKALIDSNESSINLNLSFNPLSKEPLLVELKGADASKKLILTSFPQSLSSVNNFIQSNISLSNKNNIYLKYSGGALNSNSKFQLKLFANQANISGISKLQLSLRDVLIEADKKNLYINSNIGRVGKISYTKGFGILNYQDQQLKFSTSHLVDLKDLVESNILPQNTSISDIQALHKGRIQLSSAEYKSAISAEVGSFSFPFTNEQHVNIRSGNFFITSLDQIFGTFSANLLNQDVHILLKGKELFSDFDINFLTTINIDPKKYIPQTDLLNIAGKDNFLVDLKLFALKKPLLKISSDLQEIKIRSPLKFLNKEKSKTLQTLISIEGFKDPALKLVNDFMYIDIKDLSIFEGYISIGGLLPEKYNFFRNQSGLNIFIKTNSFDLNDFQSISFDQSQSTNINFQNFAFEIDRLNAFENTFLKVSGLFEFNNKEMKGNINGKNLNLNYKNDTSGFFRIDLKNSTIKNINFFTTNNSSFNNVINSRITIENSNIENINISNADFYVLSNQDALTFNNIKMKSDLINISSQNSSSPAYLSFNKNIPLYKINGNFLVKDSKQIPLLRDYIDFSYFNGSLNLQWQNLLRLSHIEGKADFILKDLTIPSTLPNSSAFNLLGVLNLKNILGKLVNFDLSLDEYTSTQLSRVEANLLLSQSRLRLAEPLFIETNAAKMKWIGQINKNKSEILDDLDLNLDLRIRVGENIPWYAAILGGLPAVAGSAVLNEFFEEDINNLSNYQYEVTGNINKPQLSRLK</sequence>
<dbReference type="STRING" id="1208365.B273_1321"/>
<dbReference type="AlphaFoldDB" id="K6H1H0"/>
<keyword evidence="1" id="KW-1133">Transmembrane helix</keyword>
<accession>K6H1H0</accession>
<evidence type="ECO:0000313" key="2">
    <source>
        <dbReference type="EMBL" id="EKO36393.1"/>
    </source>
</evidence>
<dbReference type="EMBL" id="AMWX01000008">
    <property type="protein sequence ID" value="EKO36393.1"/>
    <property type="molecule type" value="Genomic_DNA"/>
</dbReference>
<keyword evidence="3" id="KW-1185">Reference proteome</keyword>
<evidence type="ECO:0000256" key="1">
    <source>
        <dbReference type="SAM" id="Phobius"/>
    </source>
</evidence>